<dbReference type="InterPro" id="IPR041633">
    <property type="entry name" value="Polbeta"/>
</dbReference>
<organism evidence="2 3">
    <name type="scientific">Bathymodiolus thermophilus thioautotrophic gill symbiont</name>
    <dbReference type="NCBI Taxonomy" id="2360"/>
    <lineage>
        <taxon>Bacteria</taxon>
        <taxon>Pseudomonadati</taxon>
        <taxon>Pseudomonadota</taxon>
        <taxon>Gammaproteobacteria</taxon>
        <taxon>sulfur-oxidizing symbionts</taxon>
    </lineage>
</organism>
<reference evidence="2 3" key="1">
    <citation type="submission" date="2017-11" db="EMBL/GenBank/DDBJ databases">
        <title>Genome sequence of the bacterial symbiont EPR9N from a vent mussel Bathymodiolus thermophilus.</title>
        <authorList>
            <person name="Won Y.-J."/>
        </authorList>
    </citation>
    <scope>NUCLEOTIDE SEQUENCE [LARGE SCALE GENOMIC DNA]</scope>
    <source>
        <strain evidence="2 3">EPR9N</strain>
    </source>
</reference>
<evidence type="ECO:0000313" key="2">
    <source>
        <dbReference type="EMBL" id="AYQ56451.1"/>
    </source>
</evidence>
<dbReference type="EMBL" id="CP024634">
    <property type="protein sequence ID" value="AYQ56451.1"/>
    <property type="molecule type" value="Genomic_DNA"/>
</dbReference>
<proteinExistence type="predicted"/>
<dbReference type="Gene3D" id="3.30.460.10">
    <property type="entry name" value="Beta Polymerase, domain 2"/>
    <property type="match status" value="1"/>
</dbReference>
<feature type="domain" description="Polymerase beta nucleotidyltransferase" evidence="1">
    <location>
        <begin position="12"/>
        <end position="101"/>
    </location>
</feature>
<dbReference type="Pfam" id="PF18765">
    <property type="entry name" value="Polbeta"/>
    <property type="match status" value="1"/>
</dbReference>
<dbReference type="Proteomes" id="UP000278334">
    <property type="component" value="Chromosome"/>
</dbReference>
<dbReference type="AlphaFoldDB" id="A0A3G3IL03"/>
<protein>
    <recommendedName>
        <fullName evidence="1">Polymerase beta nucleotidyltransferase domain-containing protein</fullName>
    </recommendedName>
</protein>
<evidence type="ECO:0000259" key="1">
    <source>
        <dbReference type="Pfam" id="PF18765"/>
    </source>
</evidence>
<accession>A0A3G3IL03</accession>
<evidence type="ECO:0000313" key="3">
    <source>
        <dbReference type="Proteomes" id="UP000278334"/>
    </source>
</evidence>
<dbReference type="InterPro" id="IPR043519">
    <property type="entry name" value="NT_sf"/>
</dbReference>
<name>A0A3G3IL03_9GAMM</name>
<dbReference type="SUPFAM" id="SSF81301">
    <property type="entry name" value="Nucleotidyltransferase"/>
    <property type="match status" value="1"/>
</dbReference>
<dbReference type="CDD" id="cd05403">
    <property type="entry name" value="NT_KNTase_like"/>
    <property type="match status" value="1"/>
</dbReference>
<dbReference type="KEGG" id="bthg:MS2017_0723"/>
<gene>
    <name evidence="2" type="ORF">MS2017_0723</name>
</gene>
<sequence>MFGLNTTQAQILQSIFKKHLKTGLVIVYGSRVKGTYTKYSDIDLVLKATHLNAHQVEDLIDDIIESDFPYLCDIQLFETINNPSLLDHIDRMGEVFYRGDDNE</sequence>